<keyword evidence="4" id="KW-1185">Reference proteome</keyword>
<dbReference type="AlphaFoldDB" id="A0A1Q3E9L5"/>
<feature type="domain" description="MINDY deubiquitinase" evidence="2">
    <location>
        <begin position="37"/>
        <end position="315"/>
    </location>
</feature>
<gene>
    <name evidence="3" type="ORF">LENED_005499</name>
</gene>
<evidence type="ECO:0000259" key="2">
    <source>
        <dbReference type="Pfam" id="PF04424"/>
    </source>
</evidence>
<proteinExistence type="predicted"/>
<evidence type="ECO:0000313" key="4">
    <source>
        <dbReference type="Proteomes" id="UP000188533"/>
    </source>
</evidence>
<dbReference type="GO" id="GO:0004843">
    <property type="term" value="F:cysteine-type deubiquitinase activity"/>
    <property type="evidence" value="ECO:0007669"/>
    <property type="project" value="InterPro"/>
</dbReference>
<dbReference type="Pfam" id="PF04424">
    <property type="entry name" value="MINDY_DUB"/>
    <property type="match status" value="1"/>
</dbReference>
<evidence type="ECO:0000256" key="1">
    <source>
        <dbReference type="SAM" id="MobiDB-lite"/>
    </source>
</evidence>
<protein>
    <submittedName>
        <fullName evidence="3">Protein fam63a-like</fullName>
    </submittedName>
</protein>
<dbReference type="PANTHER" id="PTHR18063:SF6">
    <property type="entry name" value="UBIQUITIN CARBOXYL-TERMINAL HYDROLASE"/>
    <property type="match status" value="1"/>
</dbReference>
<accession>A0A1Q3E9L5</accession>
<dbReference type="STRING" id="5353.A0A1Q3E9L5"/>
<sequence>MTAQSQPVSQQETNVHTISQQQIQASVDNYQNSVSDVWYLKTIEFGEGDKRRTTKIITQNFNGPCSFIAICNILILRGALEILPPERKTVSYEFLSQLIAEHLLITCPDVDISAALEIMPCTQKGMDLNPLFTGAKSFRPNGTGGELKLFEQVGIDLIHGWLVDPESPEAEAISHTEDYDSAVMLIAEADHVTKGRFVVNDSDIPQAESSKSPVYSDEERAKIENATSIRRFLDSTQSQLTYHGLFHLASTTKPGALMALFRNLHLSVLYKRDTPEDTSLYNLVTDYIFLNEPSIVWERIEDVQGSMSTFVDSSFIKSSPAGGDFAGQTAEEALRAAEMEQGEFYPSDPADLALAQQLQAEEQEGARREREWYAREKERRRLEEVQKQQEKEDYKQRRGKKEKKECIIM</sequence>
<dbReference type="InterPro" id="IPR033979">
    <property type="entry name" value="MINDY_domain"/>
</dbReference>
<dbReference type="GO" id="GO:0071944">
    <property type="term" value="C:cell periphery"/>
    <property type="evidence" value="ECO:0007669"/>
    <property type="project" value="TreeGrafter"/>
</dbReference>
<reference evidence="3 4" key="1">
    <citation type="submission" date="2016-08" db="EMBL/GenBank/DDBJ databases">
        <authorList>
            <consortium name="Lentinula edodes genome sequencing consortium"/>
            <person name="Sakamoto Y."/>
            <person name="Nakade K."/>
            <person name="Sato S."/>
            <person name="Yoshida Y."/>
            <person name="Miyazaki K."/>
            <person name="Natsume S."/>
            <person name="Konno N."/>
        </authorList>
    </citation>
    <scope>NUCLEOTIDE SEQUENCE [LARGE SCALE GENOMIC DNA]</scope>
    <source>
        <strain evidence="3 4">NBRC 111202</strain>
    </source>
</reference>
<name>A0A1Q3E9L5_LENED</name>
<reference evidence="3 4" key="2">
    <citation type="submission" date="2017-02" db="EMBL/GenBank/DDBJ databases">
        <title>A genome survey and senescence transcriptome analysis in Lentinula edodes.</title>
        <authorList>
            <person name="Sakamoto Y."/>
            <person name="Nakade K."/>
            <person name="Sato S."/>
            <person name="Yoshida Y."/>
            <person name="Miyazaki K."/>
            <person name="Natsume S."/>
            <person name="Konno N."/>
        </authorList>
    </citation>
    <scope>NUCLEOTIDE SEQUENCE [LARGE SCALE GENOMIC DNA]</scope>
    <source>
        <strain evidence="3 4">NBRC 111202</strain>
    </source>
</reference>
<dbReference type="GO" id="GO:0005829">
    <property type="term" value="C:cytosol"/>
    <property type="evidence" value="ECO:0007669"/>
    <property type="project" value="TreeGrafter"/>
</dbReference>
<dbReference type="InterPro" id="IPR007518">
    <property type="entry name" value="MINDY"/>
</dbReference>
<feature type="region of interest" description="Disordered" evidence="1">
    <location>
        <begin position="378"/>
        <end position="409"/>
    </location>
</feature>
<dbReference type="GO" id="GO:0016807">
    <property type="term" value="F:cysteine-type carboxypeptidase activity"/>
    <property type="evidence" value="ECO:0007669"/>
    <property type="project" value="TreeGrafter"/>
</dbReference>
<dbReference type="GO" id="GO:1990380">
    <property type="term" value="F:K48-linked deubiquitinase activity"/>
    <property type="evidence" value="ECO:0007669"/>
    <property type="project" value="InterPro"/>
</dbReference>
<dbReference type="PANTHER" id="PTHR18063">
    <property type="entry name" value="NF-E2 INDUCIBLE PROTEIN"/>
    <property type="match status" value="1"/>
</dbReference>
<evidence type="ECO:0000313" key="3">
    <source>
        <dbReference type="EMBL" id="GAW03754.1"/>
    </source>
</evidence>
<dbReference type="EMBL" id="BDGU01000152">
    <property type="protein sequence ID" value="GAW03754.1"/>
    <property type="molecule type" value="Genomic_DNA"/>
</dbReference>
<organism evidence="3 4">
    <name type="scientific">Lentinula edodes</name>
    <name type="common">Shiitake mushroom</name>
    <name type="synonym">Lentinus edodes</name>
    <dbReference type="NCBI Taxonomy" id="5353"/>
    <lineage>
        <taxon>Eukaryota</taxon>
        <taxon>Fungi</taxon>
        <taxon>Dikarya</taxon>
        <taxon>Basidiomycota</taxon>
        <taxon>Agaricomycotina</taxon>
        <taxon>Agaricomycetes</taxon>
        <taxon>Agaricomycetidae</taxon>
        <taxon>Agaricales</taxon>
        <taxon>Marasmiineae</taxon>
        <taxon>Omphalotaceae</taxon>
        <taxon>Lentinula</taxon>
    </lineage>
</organism>
<comment type="caution">
    <text evidence="3">The sequence shown here is derived from an EMBL/GenBank/DDBJ whole genome shotgun (WGS) entry which is preliminary data.</text>
</comment>
<dbReference type="GO" id="GO:0071108">
    <property type="term" value="P:protein K48-linked deubiquitination"/>
    <property type="evidence" value="ECO:0007669"/>
    <property type="project" value="TreeGrafter"/>
</dbReference>
<dbReference type="Proteomes" id="UP000188533">
    <property type="component" value="Unassembled WGS sequence"/>
</dbReference>